<feature type="domain" description="ABC transporter" evidence="5">
    <location>
        <begin position="4"/>
        <end position="234"/>
    </location>
</feature>
<dbReference type="InterPro" id="IPR040582">
    <property type="entry name" value="OB_MalK-like"/>
</dbReference>
<dbReference type="Gene3D" id="2.40.50.100">
    <property type="match status" value="1"/>
</dbReference>
<reference evidence="7" key="1">
    <citation type="journal article" date="2019" name="Int. J. Syst. Evol. Microbiol.">
        <title>The Global Catalogue of Microorganisms (GCM) 10K type strain sequencing project: providing services to taxonomists for standard genome sequencing and annotation.</title>
        <authorList>
            <consortium name="The Broad Institute Genomics Platform"/>
            <consortium name="The Broad Institute Genome Sequencing Center for Infectious Disease"/>
            <person name="Wu L."/>
            <person name="Ma J."/>
        </authorList>
    </citation>
    <scope>NUCLEOTIDE SEQUENCE [LARGE SCALE GENOMIC DNA]</scope>
    <source>
        <strain evidence="7">NBRC 112416</strain>
    </source>
</reference>
<dbReference type="PROSITE" id="PS50893">
    <property type="entry name" value="ABC_TRANSPORTER_2"/>
    <property type="match status" value="1"/>
</dbReference>
<keyword evidence="4 6" id="KW-0067">ATP-binding</keyword>
<dbReference type="PANTHER" id="PTHR43875:SF1">
    <property type="entry name" value="OSMOPROTECTIVE COMPOUNDS UPTAKE ATP-BINDING PROTEIN GGTA"/>
    <property type="match status" value="1"/>
</dbReference>
<evidence type="ECO:0000313" key="7">
    <source>
        <dbReference type="Proteomes" id="UP001156691"/>
    </source>
</evidence>
<dbReference type="SUPFAM" id="SSF52540">
    <property type="entry name" value="P-loop containing nucleoside triphosphate hydrolases"/>
    <property type="match status" value="1"/>
</dbReference>
<dbReference type="Gene3D" id="2.40.50.140">
    <property type="entry name" value="Nucleic acid-binding proteins"/>
    <property type="match status" value="1"/>
</dbReference>
<name>A0ABQ5W5H2_9HYPH</name>
<evidence type="ECO:0000256" key="2">
    <source>
        <dbReference type="ARBA" id="ARBA00022448"/>
    </source>
</evidence>
<evidence type="ECO:0000256" key="3">
    <source>
        <dbReference type="ARBA" id="ARBA00022741"/>
    </source>
</evidence>
<evidence type="ECO:0000259" key="5">
    <source>
        <dbReference type="PROSITE" id="PS50893"/>
    </source>
</evidence>
<organism evidence="6 7">
    <name type="scientific">Devosia nitrariae</name>
    <dbReference type="NCBI Taxonomy" id="2071872"/>
    <lineage>
        <taxon>Bacteria</taxon>
        <taxon>Pseudomonadati</taxon>
        <taxon>Pseudomonadota</taxon>
        <taxon>Alphaproteobacteria</taxon>
        <taxon>Hyphomicrobiales</taxon>
        <taxon>Devosiaceae</taxon>
        <taxon>Devosia</taxon>
    </lineage>
</organism>
<evidence type="ECO:0000256" key="4">
    <source>
        <dbReference type="ARBA" id="ARBA00022840"/>
    </source>
</evidence>
<dbReference type="InterPro" id="IPR027417">
    <property type="entry name" value="P-loop_NTPase"/>
</dbReference>
<dbReference type="InterPro" id="IPR012340">
    <property type="entry name" value="NA-bd_OB-fold"/>
</dbReference>
<sequence length="371" mass="40751">MAEVSVRKLIKRFGQFEVVHGIDFDVTDGEFMVLVGPSGCGKSTTLRMIAGLETVSDGEISINGELVNDVPPRDRDIAMVFQDYALYPHMSVKQNLGFGLKMRDMPRAKIEEAVQRTADILQIRELLDRKPKQLSGGQRQRVAIGRAIAREPQLFLFDEPLSNLDAKLRVEMRTQIKRLHIAFNATSIYVTHDQTEAMTLADRIVVLRGGVIEQVGTPDQLYNHPVNRFVAGFIGSPTMNFIDAELAESAGEASIVFNDGQTLPLTAAQRQSYASHKGQKVLFGVRPEHLTNVFTAENRGGAGLVPIEIPVEIVEPLGADTLVFSKLGGSEIVSRVAGSADLRPGTRIPVHVDMSRTHLFDPETGVRLTAT</sequence>
<dbReference type="InterPro" id="IPR003439">
    <property type="entry name" value="ABC_transporter-like_ATP-bd"/>
</dbReference>
<dbReference type="Gene3D" id="3.40.50.300">
    <property type="entry name" value="P-loop containing nucleotide triphosphate hydrolases"/>
    <property type="match status" value="1"/>
</dbReference>
<gene>
    <name evidence="6" type="ORF">GCM10010862_23720</name>
</gene>
<dbReference type="GO" id="GO:0005524">
    <property type="term" value="F:ATP binding"/>
    <property type="evidence" value="ECO:0007669"/>
    <property type="project" value="UniProtKB-KW"/>
</dbReference>
<dbReference type="Pfam" id="PF00005">
    <property type="entry name" value="ABC_tran"/>
    <property type="match status" value="1"/>
</dbReference>
<dbReference type="RefSeq" id="WP_284340548.1">
    <property type="nucleotide sequence ID" value="NZ_BSNS01000011.1"/>
</dbReference>
<dbReference type="PROSITE" id="PS00211">
    <property type="entry name" value="ABC_TRANSPORTER_1"/>
    <property type="match status" value="1"/>
</dbReference>
<comment type="similarity">
    <text evidence="1">Belongs to the ABC transporter superfamily.</text>
</comment>
<dbReference type="InterPro" id="IPR003593">
    <property type="entry name" value="AAA+_ATPase"/>
</dbReference>
<dbReference type="InterPro" id="IPR017871">
    <property type="entry name" value="ABC_transporter-like_CS"/>
</dbReference>
<accession>A0ABQ5W5H2</accession>
<dbReference type="Pfam" id="PF03459">
    <property type="entry name" value="TOBE"/>
    <property type="match status" value="1"/>
</dbReference>
<comment type="caution">
    <text evidence="6">The sequence shown here is derived from an EMBL/GenBank/DDBJ whole genome shotgun (WGS) entry which is preliminary data.</text>
</comment>
<dbReference type="SMART" id="SM00382">
    <property type="entry name" value="AAA"/>
    <property type="match status" value="1"/>
</dbReference>
<evidence type="ECO:0000256" key="1">
    <source>
        <dbReference type="ARBA" id="ARBA00005417"/>
    </source>
</evidence>
<dbReference type="InterPro" id="IPR008995">
    <property type="entry name" value="Mo/tungstate-bd_C_term_dom"/>
</dbReference>
<evidence type="ECO:0000313" key="6">
    <source>
        <dbReference type="EMBL" id="GLQ55113.1"/>
    </source>
</evidence>
<proteinExistence type="inferred from homology"/>
<keyword evidence="2" id="KW-0813">Transport</keyword>
<dbReference type="EMBL" id="BSNS01000011">
    <property type="protein sequence ID" value="GLQ55113.1"/>
    <property type="molecule type" value="Genomic_DNA"/>
</dbReference>
<dbReference type="Proteomes" id="UP001156691">
    <property type="component" value="Unassembled WGS sequence"/>
</dbReference>
<dbReference type="InterPro" id="IPR047641">
    <property type="entry name" value="ABC_transpr_MalK/UgpC-like"/>
</dbReference>
<keyword evidence="3" id="KW-0547">Nucleotide-binding</keyword>
<dbReference type="NCBIfam" id="NF008653">
    <property type="entry name" value="PRK11650.1"/>
    <property type="match status" value="1"/>
</dbReference>
<dbReference type="InterPro" id="IPR005116">
    <property type="entry name" value="Transp-assoc_OB_typ1"/>
</dbReference>
<dbReference type="Pfam" id="PF17912">
    <property type="entry name" value="OB_MalK"/>
    <property type="match status" value="1"/>
</dbReference>
<dbReference type="InterPro" id="IPR015855">
    <property type="entry name" value="ABC_transpr_MalK-like"/>
</dbReference>
<dbReference type="CDD" id="cd03301">
    <property type="entry name" value="ABC_MalK_N"/>
    <property type="match status" value="1"/>
</dbReference>
<dbReference type="PANTHER" id="PTHR43875">
    <property type="entry name" value="MALTODEXTRIN IMPORT ATP-BINDING PROTEIN MSMX"/>
    <property type="match status" value="1"/>
</dbReference>
<dbReference type="SUPFAM" id="SSF50331">
    <property type="entry name" value="MOP-like"/>
    <property type="match status" value="1"/>
</dbReference>
<keyword evidence="7" id="KW-1185">Reference proteome</keyword>
<protein>
    <submittedName>
        <fullName evidence="6">Sugar ABC transporter ATP-binding protein</fullName>
    </submittedName>
</protein>